<evidence type="ECO:0000313" key="2">
    <source>
        <dbReference type="Proteomes" id="UP000095281"/>
    </source>
</evidence>
<dbReference type="Proteomes" id="UP000095281">
    <property type="component" value="Unplaced"/>
</dbReference>
<protein>
    <submittedName>
        <fullName evidence="3">Cytochrome-c oxidase</fullName>
    </submittedName>
</protein>
<evidence type="ECO:0000256" key="1">
    <source>
        <dbReference type="SAM" id="Phobius"/>
    </source>
</evidence>
<sequence>MLNTSTGIAYAYNMNHSDHGILSLMFAHFSWVHIHGVNIFIFFMAFIFFILHLHGKIFMALYTLKCQIIQF</sequence>
<name>A0A1I8B0D7_MELHA</name>
<evidence type="ECO:0000313" key="3">
    <source>
        <dbReference type="WBParaSite" id="MhA1_Contig1202.frz3.gene3"/>
    </source>
</evidence>
<accession>A0A1I8B0D7</accession>
<keyword evidence="2" id="KW-1185">Reference proteome</keyword>
<reference evidence="3" key="1">
    <citation type="submission" date="2016-11" db="UniProtKB">
        <authorList>
            <consortium name="WormBaseParasite"/>
        </authorList>
    </citation>
    <scope>IDENTIFICATION</scope>
</reference>
<dbReference type="AlphaFoldDB" id="A0A1I8B0D7"/>
<keyword evidence="1" id="KW-0812">Transmembrane</keyword>
<keyword evidence="1" id="KW-1133">Transmembrane helix</keyword>
<organism evidence="2 3">
    <name type="scientific">Meloidogyne hapla</name>
    <name type="common">Root-knot nematode worm</name>
    <dbReference type="NCBI Taxonomy" id="6305"/>
    <lineage>
        <taxon>Eukaryota</taxon>
        <taxon>Metazoa</taxon>
        <taxon>Ecdysozoa</taxon>
        <taxon>Nematoda</taxon>
        <taxon>Chromadorea</taxon>
        <taxon>Rhabditida</taxon>
        <taxon>Tylenchina</taxon>
        <taxon>Tylenchomorpha</taxon>
        <taxon>Tylenchoidea</taxon>
        <taxon>Meloidogynidae</taxon>
        <taxon>Meloidogyninae</taxon>
        <taxon>Meloidogyne</taxon>
    </lineage>
</organism>
<feature type="transmembrane region" description="Helical" evidence="1">
    <location>
        <begin position="32"/>
        <end position="51"/>
    </location>
</feature>
<dbReference type="WBParaSite" id="MhA1_Contig1202.frz3.gene3">
    <property type="protein sequence ID" value="MhA1_Contig1202.frz3.gene3"/>
    <property type="gene ID" value="MhA1_Contig1202.frz3.gene3"/>
</dbReference>
<keyword evidence="1" id="KW-0472">Membrane</keyword>
<proteinExistence type="predicted"/>